<keyword evidence="3 5" id="KW-0067">ATP-binding</keyword>
<dbReference type="CDD" id="cd03230">
    <property type="entry name" value="ABC_DR_subfamily_A"/>
    <property type="match status" value="1"/>
</dbReference>
<evidence type="ECO:0000313" key="5">
    <source>
        <dbReference type="EMBL" id="KAA9325691.1"/>
    </source>
</evidence>
<dbReference type="GO" id="GO:0016887">
    <property type="term" value="F:ATP hydrolysis activity"/>
    <property type="evidence" value="ECO:0007669"/>
    <property type="project" value="InterPro"/>
</dbReference>
<protein>
    <submittedName>
        <fullName evidence="5">ATP-binding cassette domain-containing protein</fullName>
    </submittedName>
</protein>
<dbReference type="InterPro" id="IPR051782">
    <property type="entry name" value="ABC_Transporter_VariousFunc"/>
</dbReference>
<dbReference type="PANTHER" id="PTHR42939:SF1">
    <property type="entry name" value="ABC TRANSPORTER ATP-BINDING PROTEIN ALBC-RELATED"/>
    <property type="match status" value="1"/>
</dbReference>
<dbReference type="AlphaFoldDB" id="A0A5N1IPL4"/>
<gene>
    <name evidence="5" type="ORF">F0P94_17305</name>
</gene>
<comment type="caution">
    <text evidence="5">The sequence shown here is derived from an EMBL/GenBank/DDBJ whole genome shotgun (WGS) entry which is preliminary data.</text>
</comment>
<dbReference type="Gene3D" id="3.40.50.300">
    <property type="entry name" value="P-loop containing nucleotide triphosphate hydrolases"/>
    <property type="match status" value="1"/>
</dbReference>
<feature type="domain" description="ABC transporter" evidence="4">
    <location>
        <begin position="2"/>
        <end position="227"/>
    </location>
</feature>
<evidence type="ECO:0000256" key="1">
    <source>
        <dbReference type="ARBA" id="ARBA00022448"/>
    </source>
</evidence>
<dbReference type="EMBL" id="VTWT01000011">
    <property type="protein sequence ID" value="KAA9325691.1"/>
    <property type="molecule type" value="Genomic_DNA"/>
</dbReference>
<organism evidence="5 6">
    <name type="scientific">Adhaeribacter soli</name>
    <dbReference type="NCBI Taxonomy" id="2607655"/>
    <lineage>
        <taxon>Bacteria</taxon>
        <taxon>Pseudomonadati</taxon>
        <taxon>Bacteroidota</taxon>
        <taxon>Cytophagia</taxon>
        <taxon>Cytophagales</taxon>
        <taxon>Hymenobacteraceae</taxon>
        <taxon>Adhaeribacter</taxon>
    </lineage>
</organism>
<dbReference type="Pfam" id="PF00005">
    <property type="entry name" value="ABC_tran"/>
    <property type="match status" value="1"/>
</dbReference>
<reference evidence="5 6" key="1">
    <citation type="submission" date="2019-09" db="EMBL/GenBank/DDBJ databases">
        <title>Genome sequence of Adhaeribacter sp. M2.</title>
        <authorList>
            <person name="Srinivasan S."/>
        </authorList>
    </citation>
    <scope>NUCLEOTIDE SEQUENCE [LARGE SCALE GENOMIC DNA]</scope>
    <source>
        <strain evidence="5 6">M2</strain>
    </source>
</reference>
<keyword evidence="1" id="KW-0813">Transport</keyword>
<dbReference type="InterPro" id="IPR003439">
    <property type="entry name" value="ABC_transporter-like_ATP-bd"/>
</dbReference>
<evidence type="ECO:0000313" key="6">
    <source>
        <dbReference type="Proteomes" id="UP000326570"/>
    </source>
</evidence>
<proteinExistence type="predicted"/>
<name>A0A5N1IPL4_9BACT</name>
<dbReference type="InterPro" id="IPR027417">
    <property type="entry name" value="P-loop_NTPase"/>
</dbReference>
<dbReference type="SUPFAM" id="SSF52540">
    <property type="entry name" value="P-loop containing nucleoside triphosphate hydrolases"/>
    <property type="match status" value="1"/>
</dbReference>
<dbReference type="InterPro" id="IPR003593">
    <property type="entry name" value="AAA+_ATPase"/>
</dbReference>
<keyword evidence="2" id="KW-0547">Nucleotide-binding</keyword>
<evidence type="ECO:0000259" key="4">
    <source>
        <dbReference type="PROSITE" id="PS50893"/>
    </source>
</evidence>
<dbReference type="PROSITE" id="PS50893">
    <property type="entry name" value="ABC_TRANSPORTER_2"/>
    <property type="match status" value="1"/>
</dbReference>
<sequence>MITLENLQKSYGKLQVLNNISAQFNTNQVVSIIGPNGSGKTTMIKCLLGMVIPDSGRILVDGAPVIRQWEYRNKIGYMPQISRFPENMKVRQLFQMMRDIRKTTKPLDEELFGMYNIPAMYEKSLGSLSGGNKQKVSAALACLFDPEILVLDEPTAGLDPLSSEILKTKILKEKSKGKLILISSHIMSEIDEVADDIFCLVDGNFRFYQSIESIKDVTQETRLGKAIAKMMAV</sequence>
<dbReference type="GO" id="GO:0005524">
    <property type="term" value="F:ATP binding"/>
    <property type="evidence" value="ECO:0007669"/>
    <property type="project" value="UniProtKB-KW"/>
</dbReference>
<dbReference type="PANTHER" id="PTHR42939">
    <property type="entry name" value="ABC TRANSPORTER ATP-BINDING PROTEIN ALBC-RELATED"/>
    <property type="match status" value="1"/>
</dbReference>
<keyword evidence="6" id="KW-1185">Reference proteome</keyword>
<dbReference type="RefSeq" id="WP_150905390.1">
    <property type="nucleotide sequence ID" value="NZ_VTWT01000011.1"/>
</dbReference>
<dbReference type="SMART" id="SM00382">
    <property type="entry name" value="AAA"/>
    <property type="match status" value="1"/>
</dbReference>
<evidence type="ECO:0000256" key="3">
    <source>
        <dbReference type="ARBA" id="ARBA00022840"/>
    </source>
</evidence>
<evidence type="ECO:0000256" key="2">
    <source>
        <dbReference type="ARBA" id="ARBA00022741"/>
    </source>
</evidence>
<accession>A0A5N1IPL4</accession>
<dbReference type="Proteomes" id="UP000326570">
    <property type="component" value="Unassembled WGS sequence"/>
</dbReference>